<reference evidence="3 4" key="1">
    <citation type="submission" date="2014-02" db="EMBL/GenBank/DDBJ databases">
        <title>The genome sequence of Colletotrichum fioriniae PJ7.</title>
        <authorList>
            <person name="Baroncelli R."/>
            <person name="Thon M.R."/>
        </authorList>
    </citation>
    <scope>NUCLEOTIDE SEQUENCE [LARGE SCALE GENOMIC DNA]</scope>
    <source>
        <strain evidence="3 4">PJ7</strain>
    </source>
</reference>
<keyword evidence="4" id="KW-1185">Reference proteome</keyword>
<dbReference type="PANTHER" id="PTHR33365">
    <property type="entry name" value="YALI0B05434P"/>
    <property type="match status" value="1"/>
</dbReference>
<evidence type="ECO:0000256" key="2">
    <source>
        <dbReference type="ARBA" id="ARBA00035112"/>
    </source>
</evidence>
<comment type="caution">
    <text evidence="3">The sequence shown here is derived from an EMBL/GenBank/DDBJ whole genome shotgun (WGS) entry which is preliminary data.</text>
</comment>
<sequence length="269" mass="31388">MGNHYEPIESEEKIPGLTDGEDVSFLRSMRRVPNISWWTTIRQHGHIISVYMVLSFSLLALITEPLWKRCDCKDPSIGPYSPAMDVIAYEDVDFGKYFAADNRSPYMEKPSREIDEMWKELYNFGLTGLTPEEASQLPEPTAHLPHDNNTYVVSLSVFHQLHCVNHLRKALYPDEYPGLWEYHKDGTVNHDTILALHWDHCVDILRQSIMCSADITPTPFYYRARDDNVYSTLATRHHCRSFDSVKEWAKERQLHQWRWNETATTQKVG</sequence>
<dbReference type="PANTHER" id="PTHR33365:SF4">
    <property type="entry name" value="CYCLOCHLOROTINE BIOSYNTHESIS PROTEIN O"/>
    <property type="match status" value="1"/>
</dbReference>
<gene>
    <name evidence="3" type="ORF">CFIO01_09183</name>
</gene>
<dbReference type="Proteomes" id="UP000020467">
    <property type="component" value="Unassembled WGS sequence"/>
</dbReference>
<organism evidence="3 4">
    <name type="scientific">Colletotrichum fioriniae PJ7</name>
    <dbReference type="NCBI Taxonomy" id="1445577"/>
    <lineage>
        <taxon>Eukaryota</taxon>
        <taxon>Fungi</taxon>
        <taxon>Dikarya</taxon>
        <taxon>Ascomycota</taxon>
        <taxon>Pezizomycotina</taxon>
        <taxon>Sordariomycetes</taxon>
        <taxon>Hypocreomycetidae</taxon>
        <taxon>Glomerellales</taxon>
        <taxon>Glomerellaceae</taxon>
        <taxon>Colletotrichum</taxon>
        <taxon>Colletotrichum acutatum species complex</taxon>
    </lineage>
</organism>
<dbReference type="STRING" id="1445577.A0A010RMY6"/>
<evidence type="ECO:0000313" key="3">
    <source>
        <dbReference type="EMBL" id="EXF81806.1"/>
    </source>
</evidence>
<dbReference type="eggNOG" id="ENOG502SJ2Y">
    <property type="taxonomic scope" value="Eukaryota"/>
</dbReference>
<name>A0A010RMY6_9PEZI</name>
<dbReference type="GO" id="GO:0043386">
    <property type="term" value="P:mycotoxin biosynthetic process"/>
    <property type="evidence" value="ECO:0007669"/>
    <property type="project" value="InterPro"/>
</dbReference>
<dbReference type="EMBL" id="JARH01000351">
    <property type="protein sequence ID" value="EXF81806.1"/>
    <property type="molecule type" value="Genomic_DNA"/>
</dbReference>
<dbReference type="KEGG" id="cfj:CFIO01_09183"/>
<comment type="pathway">
    <text evidence="1">Mycotoxin biosynthesis.</text>
</comment>
<dbReference type="HOGENOM" id="CLU_042941_2_1_1"/>
<evidence type="ECO:0000256" key="1">
    <source>
        <dbReference type="ARBA" id="ARBA00004685"/>
    </source>
</evidence>
<dbReference type="OrthoDB" id="3687641at2759"/>
<protein>
    <recommendedName>
        <fullName evidence="5">Tat pathway signal sequence</fullName>
    </recommendedName>
</protein>
<comment type="similarity">
    <text evidence="2">Belongs to the ustYa family.</text>
</comment>
<evidence type="ECO:0000313" key="4">
    <source>
        <dbReference type="Proteomes" id="UP000020467"/>
    </source>
</evidence>
<dbReference type="InterPro" id="IPR021765">
    <property type="entry name" value="UstYa-like"/>
</dbReference>
<dbReference type="Pfam" id="PF11807">
    <property type="entry name" value="UstYa"/>
    <property type="match status" value="1"/>
</dbReference>
<evidence type="ECO:0008006" key="5">
    <source>
        <dbReference type="Google" id="ProtNLM"/>
    </source>
</evidence>
<accession>A0A010RMY6</accession>
<dbReference type="AlphaFoldDB" id="A0A010RMY6"/>
<proteinExistence type="inferred from homology"/>